<feature type="domain" description="SWIM-type" evidence="5">
    <location>
        <begin position="226"/>
        <end position="261"/>
    </location>
</feature>
<dbReference type="SMART" id="SM00575">
    <property type="entry name" value="ZnF_PMZ"/>
    <property type="match status" value="1"/>
</dbReference>
<keyword evidence="2 4" id="KW-0863">Zinc-finger</keyword>
<keyword evidence="3" id="KW-0862">Zinc</keyword>
<dbReference type="PROSITE" id="PS50966">
    <property type="entry name" value="ZF_SWIM"/>
    <property type="match status" value="1"/>
</dbReference>
<evidence type="ECO:0000313" key="6">
    <source>
        <dbReference type="EnsemblPlants" id="Bo7g021500.1"/>
    </source>
</evidence>
<organism evidence="6 7">
    <name type="scientific">Brassica oleracea var. oleracea</name>
    <dbReference type="NCBI Taxonomy" id="109376"/>
    <lineage>
        <taxon>Eukaryota</taxon>
        <taxon>Viridiplantae</taxon>
        <taxon>Streptophyta</taxon>
        <taxon>Embryophyta</taxon>
        <taxon>Tracheophyta</taxon>
        <taxon>Spermatophyta</taxon>
        <taxon>Magnoliopsida</taxon>
        <taxon>eudicotyledons</taxon>
        <taxon>Gunneridae</taxon>
        <taxon>Pentapetalae</taxon>
        <taxon>rosids</taxon>
        <taxon>malvids</taxon>
        <taxon>Brassicales</taxon>
        <taxon>Brassicaceae</taxon>
        <taxon>Brassiceae</taxon>
        <taxon>Brassica</taxon>
    </lineage>
</organism>
<dbReference type="InterPro" id="IPR006564">
    <property type="entry name" value="Znf_PMZ"/>
</dbReference>
<proteinExistence type="predicted"/>
<reference evidence="6" key="2">
    <citation type="submission" date="2015-03" db="UniProtKB">
        <authorList>
            <consortium name="EnsemblPlants"/>
        </authorList>
    </citation>
    <scope>IDENTIFICATION</scope>
</reference>
<accession>A0A0D3D405</accession>
<dbReference type="Proteomes" id="UP000032141">
    <property type="component" value="Chromosome C7"/>
</dbReference>
<dbReference type="InterPro" id="IPR007527">
    <property type="entry name" value="Znf_SWIM"/>
</dbReference>
<dbReference type="EnsemblPlants" id="Bo7g021500.1">
    <property type="protein sequence ID" value="Bo7g021500.1"/>
    <property type="gene ID" value="Bo7g021500"/>
</dbReference>
<evidence type="ECO:0000313" key="7">
    <source>
        <dbReference type="Proteomes" id="UP000032141"/>
    </source>
</evidence>
<evidence type="ECO:0000256" key="4">
    <source>
        <dbReference type="PROSITE-ProRule" id="PRU00325"/>
    </source>
</evidence>
<evidence type="ECO:0000259" key="5">
    <source>
        <dbReference type="PROSITE" id="PS50966"/>
    </source>
</evidence>
<evidence type="ECO:0000256" key="3">
    <source>
        <dbReference type="ARBA" id="ARBA00022833"/>
    </source>
</evidence>
<sequence length="336" mass="38778">MHIYASSGFWKSSKRSRWRFLTDEEKRGRLLTLDTSKTFENLRVMVCEDFEIVINMVNIELSYLPSDLVIGITPPVFITKDRKLKNFLTYVKNKALTRLYDIDGETKLEEEDVKLEESDDDDNHDKDMFNGKSVRFSMVDVMKKGQHFTSKRALNAKCAMKNNFDYKLGKSDKKVWYVCYADDDCSSHVRAEGLTCYSYFIIKKYVPDHSCAPSTRNNSVRTASSKTVGTLIMHKHTCSCGKFDLMKIPCMHAIKAGFSVGKQEHTLTDDMYTTASWRSVYEECINPISVPEDSWIVPSHVEQSKVLPPETRRAAGRRRKRIYETVEDKIRFSQGT</sequence>
<evidence type="ECO:0000256" key="2">
    <source>
        <dbReference type="ARBA" id="ARBA00022771"/>
    </source>
</evidence>
<protein>
    <recommendedName>
        <fullName evidence="5">SWIM-type domain-containing protein</fullName>
    </recommendedName>
</protein>
<dbReference type="GO" id="GO:0008270">
    <property type="term" value="F:zinc ion binding"/>
    <property type="evidence" value="ECO:0007669"/>
    <property type="project" value="UniProtKB-KW"/>
</dbReference>
<dbReference type="HOGENOM" id="CLU_051575_0_0_1"/>
<evidence type="ECO:0000256" key="1">
    <source>
        <dbReference type="ARBA" id="ARBA00022723"/>
    </source>
</evidence>
<dbReference type="Pfam" id="PF04434">
    <property type="entry name" value="SWIM"/>
    <property type="match status" value="1"/>
</dbReference>
<keyword evidence="7" id="KW-1185">Reference proteome</keyword>
<dbReference type="AlphaFoldDB" id="A0A0D3D405"/>
<reference evidence="6 7" key="1">
    <citation type="journal article" date="2014" name="Genome Biol.">
        <title>Transcriptome and methylome profiling reveals relics of genome dominance in the mesopolyploid Brassica oleracea.</title>
        <authorList>
            <person name="Parkin I.A."/>
            <person name="Koh C."/>
            <person name="Tang H."/>
            <person name="Robinson S.J."/>
            <person name="Kagale S."/>
            <person name="Clarke W.E."/>
            <person name="Town C.D."/>
            <person name="Nixon J."/>
            <person name="Krishnakumar V."/>
            <person name="Bidwell S.L."/>
            <person name="Denoeud F."/>
            <person name="Belcram H."/>
            <person name="Links M.G."/>
            <person name="Just J."/>
            <person name="Clarke C."/>
            <person name="Bender T."/>
            <person name="Huebert T."/>
            <person name="Mason A.S."/>
            <person name="Pires J.C."/>
            <person name="Barker G."/>
            <person name="Moore J."/>
            <person name="Walley P.G."/>
            <person name="Manoli S."/>
            <person name="Batley J."/>
            <person name="Edwards D."/>
            <person name="Nelson M.N."/>
            <person name="Wang X."/>
            <person name="Paterson A.H."/>
            <person name="King G."/>
            <person name="Bancroft I."/>
            <person name="Chalhoub B."/>
            <person name="Sharpe A.G."/>
        </authorList>
    </citation>
    <scope>NUCLEOTIDE SEQUENCE</scope>
    <source>
        <strain evidence="6 7">cv. TO1000</strain>
    </source>
</reference>
<name>A0A0D3D405_BRAOL</name>
<dbReference type="Gramene" id="Bo7g021500.1">
    <property type="protein sequence ID" value="Bo7g021500.1"/>
    <property type="gene ID" value="Bo7g021500"/>
</dbReference>
<keyword evidence="1" id="KW-0479">Metal-binding</keyword>